<dbReference type="PROSITE" id="PS51819">
    <property type="entry name" value="VOC"/>
    <property type="match status" value="1"/>
</dbReference>
<evidence type="ECO:0000259" key="1">
    <source>
        <dbReference type="PROSITE" id="PS51819"/>
    </source>
</evidence>
<dbReference type="SUPFAM" id="SSF54593">
    <property type="entry name" value="Glyoxalase/Bleomycin resistance protein/Dihydroxybiphenyl dioxygenase"/>
    <property type="match status" value="1"/>
</dbReference>
<dbReference type="STRING" id="1217721.HY57_18155"/>
<dbReference type="CDD" id="cd08356">
    <property type="entry name" value="VOC_CChe_VCA0619_like"/>
    <property type="match status" value="1"/>
</dbReference>
<protein>
    <submittedName>
        <fullName evidence="2">Glyoxalase</fullName>
    </submittedName>
</protein>
<keyword evidence="3" id="KW-1185">Reference proteome</keyword>
<feature type="domain" description="VOC" evidence="1">
    <location>
        <begin position="3"/>
        <end position="120"/>
    </location>
</feature>
<dbReference type="InterPro" id="IPR037523">
    <property type="entry name" value="VOC_core"/>
</dbReference>
<dbReference type="AlphaFoldDB" id="A0A075K4I8"/>
<dbReference type="RefSeq" id="WP_019463787.1">
    <property type="nucleotide sequence ID" value="NZ_ALOY01000082.1"/>
</dbReference>
<organism evidence="2 3">
    <name type="scientific">Dyella japonica A8</name>
    <dbReference type="NCBI Taxonomy" id="1217721"/>
    <lineage>
        <taxon>Bacteria</taxon>
        <taxon>Pseudomonadati</taxon>
        <taxon>Pseudomonadota</taxon>
        <taxon>Gammaproteobacteria</taxon>
        <taxon>Lysobacterales</taxon>
        <taxon>Rhodanobacteraceae</taxon>
        <taxon>Dyella</taxon>
    </lineage>
</organism>
<name>A0A075K4I8_9GAMM</name>
<sequence length="121" mass="13969">MHGLETVEIKAFVPARDYALSQAFYGDLGFEQGWSDQDLTYFRHGDTSFLLQNFYVEELAANFMMHLLVADVDAWWAHVQASGVIERYGVRSVPPRDQPWRMRDFALTDPSGVLWRIAQNL</sequence>
<accession>A0A075K4I8</accession>
<gene>
    <name evidence="2" type="ORF">HY57_18155</name>
</gene>
<reference evidence="2 3" key="1">
    <citation type="submission" date="2014-07" db="EMBL/GenBank/DDBJ databases">
        <title>Complete Genome Sequence of Dyella japonica Strain A8 Isolated from Malaysian Tropical Soil.</title>
        <authorList>
            <person name="Hui R.K.H."/>
            <person name="Chen J.-W."/>
            <person name="Chan K.-G."/>
            <person name="Leung F.C.C."/>
        </authorList>
    </citation>
    <scope>NUCLEOTIDE SEQUENCE [LARGE SCALE GENOMIC DNA]</scope>
    <source>
        <strain evidence="2 3">A8</strain>
    </source>
</reference>
<dbReference type="HOGENOM" id="CLU_147344_1_1_6"/>
<evidence type="ECO:0000313" key="3">
    <source>
        <dbReference type="Proteomes" id="UP000027987"/>
    </source>
</evidence>
<dbReference type="KEGG" id="dja:HY57_18155"/>
<dbReference type="InterPro" id="IPR029068">
    <property type="entry name" value="Glyas_Bleomycin-R_OHBP_Dase"/>
</dbReference>
<evidence type="ECO:0000313" key="2">
    <source>
        <dbReference type="EMBL" id="AIF49030.1"/>
    </source>
</evidence>
<proteinExistence type="predicted"/>
<dbReference type="EMBL" id="CP008884">
    <property type="protein sequence ID" value="AIF49030.1"/>
    <property type="molecule type" value="Genomic_DNA"/>
</dbReference>
<dbReference type="OrthoDB" id="674527at2"/>
<dbReference type="Pfam" id="PF00903">
    <property type="entry name" value="Glyoxalase"/>
    <property type="match status" value="1"/>
</dbReference>
<dbReference type="Proteomes" id="UP000027987">
    <property type="component" value="Chromosome"/>
</dbReference>
<dbReference type="PATRIC" id="fig|1217721.7.peg.3729"/>
<dbReference type="InterPro" id="IPR004360">
    <property type="entry name" value="Glyas_Fos-R_dOase_dom"/>
</dbReference>
<dbReference type="Gene3D" id="3.10.180.10">
    <property type="entry name" value="2,3-Dihydroxybiphenyl 1,2-Dioxygenase, domain 1"/>
    <property type="match status" value="1"/>
</dbReference>